<dbReference type="Pfam" id="PF00946">
    <property type="entry name" value="Mononeg_RNA_pol"/>
    <property type="match status" value="1"/>
</dbReference>
<proteinExistence type="predicted"/>
<organism evidence="2 3">
    <name type="scientific">Cyphomyrmex costatus</name>
    <dbReference type="NCBI Taxonomy" id="456900"/>
    <lineage>
        <taxon>Eukaryota</taxon>
        <taxon>Metazoa</taxon>
        <taxon>Ecdysozoa</taxon>
        <taxon>Arthropoda</taxon>
        <taxon>Hexapoda</taxon>
        <taxon>Insecta</taxon>
        <taxon>Pterygota</taxon>
        <taxon>Neoptera</taxon>
        <taxon>Endopterygota</taxon>
        <taxon>Hymenoptera</taxon>
        <taxon>Apocrita</taxon>
        <taxon>Aculeata</taxon>
        <taxon>Formicoidea</taxon>
        <taxon>Formicidae</taxon>
        <taxon>Myrmicinae</taxon>
        <taxon>Cyphomyrmex</taxon>
    </lineage>
</organism>
<evidence type="ECO:0000313" key="3">
    <source>
        <dbReference type="Proteomes" id="UP000078542"/>
    </source>
</evidence>
<dbReference type="GO" id="GO:0004482">
    <property type="term" value="F:mRNA 5'-cap (guanine-N7-)-methyltransferase activity"/>
    <property type="evidence" value="ECO:0007669"/>
    <property type="project" value="InterPro"/>
</dbReference>
<keyword evidence="3" id="KW-1185">Reference proteome</keyword>
<sequence>MCFEMRLYQTATEKNIADHTFKYIKNQSMTMSEEQLIRTILRMNIPVIQMEGETYVFITLDFSSWCTSNSMSRPLQDTKGVS</sequence>
<accession>A0A195CFB5</accession>
<dbReference type="EMBL" id="KQ977827">
    <property type="protein sequence ID" value="KYM99425.1"/>
    <property type="molecule type" value="Genomic_DNA"/>
</dbReference>
<name>A0A195CFB5_9HYME</name>
<feature type="domain" description="RdRp catalytic" evidence="1">
    <location>
        <begin position="1"/>
        <end position="68"/>
    </location>
</feature>
<protein>
    <recommendedName>
        <fullName evidence="1">RdRp catalytic domain-containing protein</fullName>
    </recommendedName>
</protein>
<dbReference type="InterPro" id="IPR014023">
    <property type="entry name" value="Mononeg_RNA_pol_cat"/>
</dbReference>
<dbReference type="GO" id="GO:0005524">
    <property type="term" value="F:ATP binding"/>
    <property type="evidence" value="ECO:0007669"/>
    <property type="project" value="InterPro"/>
</dbReference>
<dbReference type="Proteomes" id="UP000078542">
    <property type="component" value="Unassembled WGS sequence"/>
</dbReference>
<evidence type="ECO:0000313" key="2">
    <source>
        <dbReference type="EMBL" id="KYM99425.1"/>
    </source>
</evidence>
<evidence type="ECO:0000259" key="1">
    <source>
        <dbReference type="Pfam" id="PF00946"/>
    </source>
</evidence>
<reference evidence="2 3" key="1">
    <citation type="submission" date="2016-03" db="EMBL/GenBank/DDBJ databases">
        <title>Cyphomyrmex costatus WGS genome.</title>
        <authorList>
            <person name="Nygaard S."/>
            <person name="Hu H."/>
            <person name="Boomsma J."/>
            <person name="Zhang G."/>
        </authorList>
    </citation>
    <scope>NUCLEOTIDE SEQUENCE [LARGE SCALE GENOMIC DNA]</scope>
    <source>
        <strain evidence="2">MS0001</strain>
        <tissue evidence="2">Whole body</tissue>
    </source>
</reference>
<dbReference type="AlphaFoldDB" id="A0A195CFB5"/>
<dbReference type="GO" id="GO:0003968">
    <property type="term" value="F:RNA-directed RNA polymerase activity"/>
    <property type="evidence" value="ECO:0007669"/>
    <property type="project" value="InterPro"/>
</dbReference>
<gene>
    <name evidence="2" type="ORF">ALC62_09772</name>
</gene>